<dbReference type="RefSeq" id="WP_173084735.1">
    <property type="nucleotide sequence ID" value="NZ_BLTE01000010.1"/>
</dbReference>
<evidence type="ECO:0000259" key="2">
    <source>
        <dbReference type="Pfam" id="PF26159"/>
    </source>
</evidence>
<evidence type="ECO:0000313" key="4">
    <source>
        <dbReference type="Proteomes" id="UP000494245"/>
    </source>
</evidence>
<dbReference type="InterPro" id="IPR058355">
    <property type="entry name" value="DUF8042"/>
</dbReference>
<gene>
    <name evidence="3" type="ORF">NNJEOMEG_02397</name>
</gene>
<dbReference type="Pfam" id="PF26159">
    <property type="entry name" value="DUF8043"/>
    <property type="match status" value="1"/>
</dbReference>
<evidence type="ECO:0000259" key="1">
    <source>
        <dbReference type="Pfam" id="PF26154"/>
    </source>
</evidence>
<dbReference type="Proteomes" id="UP000494245">
    <property type="component" value="Unassembled WGS sequence"/>
</dbReference>
<protein>
    <submittedName>
        <fullName evidence="3">Uncharacterized protein</fullName>
    </submittedName>
</protein>
<reference evidence="3 4" key="1">
    <citation type="submission" date="2020-04" db="EMBL/GenBank/DDBJ databases">
        <authorList>
            <consortium name="Desulfovibrio sp. FSS-1 genome sequencing consortium"/>
            <person name="Shimoshige H."/>
            <person name="Kobayashi H."/>
            <person name="Maekawa T."/>
        </authorList>
    </citation>
    <scope>NUCLEOTIDE SEQUENCE [LARGE SCALE GENOMIC DNA]</scope>
    <source>
        <strain evidence="3 4">SIID29052-01</strain>
    </source>
</reference>
<dbReference type="Pfam" id="PF26154">
    <property type="entry name" value="DUF8042"/>
    <property type="match status" value="1"/>
</dbReference>
<evidence type="ECO:0000313" key="3">
    <source>
        <dbReference type="EMBL" id="GFK94551.1"/>
    </source>
</evidence>
<sequence length="202" mass="22965">MIMVDGRETGLAVQSFENLEQLLVKVMEDKHLEGRIVTDVLVNKEPFSEIYPHQAEDVDASGIETVEIVSVATSEMAVNITRELYKVVTLMDRGARRVADLFRKADDAEALEVYQDLMDVTRDFLGMIGVLRNEFSLKQTPGFNQAANEISALFSEMLEVLENEDWILLADLLEYEFIPAVERWKKVIAQLREDIKEIARAA</sequence>
<reference evidence="3 4" key="2">
    <citation type="submission" date="2020-05" db="EMBL/GenBank/DDBJ databases">
        <title>Draft genome sequence of Desulfovibrio sp. strainFSS-1.</title>
        <authorList>
            <person name="Shimoshige H."/>
            <person name="Kobayashi H."/>
            <person name="Maekawa T."/>
        </authorList>
    </citation>
    <scope>NUCLEOTIDE SEQUENCE [LARGE SCALE GENOMIC DNA]</scope>
    <source>
        <strain evidence="3 4">SIID29052-01</strain>
    </source>
</reference>
<dbReference type="EMBL" id="BLTE01000010">
    <property type="protein sequence ID" value="GFK94551.1"/>
    <property type="molecule type" value="Genomic_DNA"/>
</dbReference>
<dbReference type="AlphaFoldDB" id="A0A6V8LVC8"/>
<feature type="domain" description="DUF8043" evidence="2">
    <location>
        <begin position="1"/>
        <end position="71"/>
    </location>
</feature>
<keyword evidence="4" id="KW-1185">Reference proteome</keyword>
<proteinExistence type="predicted"/>
<feature type="domain" description="DUF8042" evidence="1">
    <location>
        <begin position="75"/>
        <end position="192"/>
    </location>
</feature>
<dbReference type="InterPro" id="IPR058356">
    <property type="entry name" value="DUF8043"/>
</dbReference>
<organism evidence="3 4">
    <name type="scientific">Fundidesulfovibrio magnetotacticus</name>
    <dbReference type="NCBI Taxonomy" id="2730080"/>
    <lineage>
        <taxon>Bacteria</taxon>
        <taxon>Pseudomonadati</taxon>
        <taxon>Thermodesulfobacteriota</taxon>
        <taxon>Desulfovibrionia</taxon>
        <taxon>Desulfovibrionales</taxon>
        <taxon>Desulfovibrionaceae</taxon>
        <taxon>Fundidesulfovibrio</taxon>
    </lineage>
</organism>
<comment type="caution">
    <text evidence="3">The sequence shown here is derived from an EMBL/GenBank/DDBJ whole genome shotgun (WGS) entry which is preliminary data.</text>
</comment>
<accession>A0A6V8LVC8</accession>
<name>A0A6V8LVC8_9BACT</name>